<gene>
    <name evidence="7" type="ORF">KI387_028207</name>
</gene>
<feature type="region of interest" description="Disordered" evidence="5">
    <location>
        <begin position="238"/>
        <end position="280"/>
    </location>
</feature>
<dbReference type="GO" id="GO:0008270">
    <property type="term" value="F:zinc ion binding"/>
    <property type="evidence" value="ECO:0007669"/>
    <property type="project" value="UniProtKB-KW"/>
</dbReference>
<dbReference type="PANTHER" id="PTHR31717:SF45">
    <property type="entry name" value="ZINC FINGER PROTEIN CONSTANS-LIKE 14-RELATED"/>
    <property type="match status" value="1"/>
</dbReference>
<feature type="region of interest" description="Disordered" evidence="5">
    <location>
        <begin position="444"/>
        <end position="511"/>
    </location>
</feature>
<feature type="compositionally biased region" description="Low complexity" evidence="5">
    <location>
        <begin position="266"/>
        <end position="280"/>
    </location>
</feature>
<accession>A0AA38FYS0</accession>
<dbReference type="SMART" id="SM00336">
    <property type="entry name" value="BBOX"/>
    <property type="match status" value="1"/>
</dbReference>
<feature type="domain" description="B box-type" evidence="6">
    <location>
        <begin position="3"/>
        <end position="50"/>
    </location>
</feature>
<keyword evidence="2 4" id="KW-0863">Zinc-finger</keyword>
<feature type="non-terminal residue" evidence="7">
    <location>
        <position position="1"/>
    </location>
</feature>
<feature type="non-terminal residue" evidence="7">
    <location>
        <position position="511"/>
    </location>
</feature>
<dbReference type="PROSITE" id="PS50119">
    <property type="entry name" value="ZF_BBOX"/>
    <property type="match status" value="2"/>
</dbReference>
<feature type="domain" description="B box-type" evidence="6">
    <location>
        <begin position="46"/>
        <end position="93"/>
    </location>
</feature>
<comment type="caution">
    <text evidence="7">The sequence shown here is derived from an EMBL/GenBank/DDBJ whole genome shotgun (WGS) entry which is preliminary data.</text>
</comment>
<evidence type="ECO:0000256" key="1">
    <source>
        <dbReference type="ARBA" id="ARBA00022723"/>
    </source>
</evidence>
<dbReference type="Proteomes" id="UP000824469">
    <property type="component" value="Unassembled WGS sequence"/>
</dbReference>
<keyword evidence="3" id="KW-0862">Zinc</keyword>
<dbReference type="OMA" id="NIHPTMG"/>
<dbReference type="InterPro" id="IPR000315">
    <property type="entry name" value="Znf_B-box"/>
</dbReference>
<dbReference type="EMBL" id="JAHRHJ020000006">
    <property type="protein sequence ID" value="KAH9313172.1"/>
    <property type="molecule type" value="Genomic_DNA"/>
</dbReference>
<name>A0AA38FYS0_TAXCH</name>
<feature type="compositionally biased region" description="Low complexity" evidence="5">
    <location>
        <begin position="447"/>
        <end position="462"/>
    </location>
</feature>
<organism evidence="7 8">
    <name type="scientific">Taxus chinensis</name>
    <name type="common">Chinese yew</name>
    <name type="synonym">Taxus wallichiana var. chinensis</name>
    <dbReference type="NCBI Taxonomy" id="29808"/>
    <lineage>
        <taxon>Eukaryota</taxon>
        <taxon>Viridiplantae</taxon>
        <taxon>Streptophyta</taxon>
        <taxon>Embryophyta</taxon>
        <taxon>Tracheophyta</taxon>
        <taxon>Spermatophyta</taxon>
        <taxon>Pinopsida</taxon>
        <taxon>Pinidae</taxon>
        <taxon>Conifers II</taxon>
        <taxon>Cupressales</taxon>
        <taxon>Taxaceae</taxon>
        <taxon>Taxus</taxon>
    </lineage>
</organism>
<evidence type="ECO:0000256" key="3">
    <source>
        <dbReference type="ARBA" id="ARBA00022833"/>
    </source>
</evidence>
<evidence type="ECO:0000313" key="7">
    <source>
        <dbReference type="EMBL" id="KAH9313172.1"/>
    </source>
</evidence>
<evidence type="ECO:0000259" key="6">
    <source>
        <dbReference type="PROSITE" id="PS50119"/>
    </source>
</evidence>
<sequence>RLRMDRFCEFCGELRPTVYCKSDTARLCLSCDRHVHSANALSSRHLRSLLCDRCNSQQATVRCSAESLSLCENCDWNAHGSSAEASQHKRHAISGYTGCPSAAELSRMWGLDDFPHVSDSCGRSTENVSGMPTINGIDANSCCATSKMNHSLDLAAGRRNNSGNAREFDVWMDPSPSTPVATTKDRLVECTGIAKSSGTSEQQSKQKTVVVQQLLDLQKLTPQSSTQLQNLKSHFQVDSKSMIPPPSKPTAENFQARNQHQERQQSDQLQEQQHNFQEQDNPSVSLFLRETQQLKPDANIEQIMQGDTFWRSSPANDTNQLWDPHMQDLGLCDGDDNCDGFNMSDVDLTFENYEDIFGSSQDQSDSLFEDASAVCSNMERDVTLFESNGHTESAPEVSTVQGGCFLQSHISGPVVGIHPAPGTTVQGAPVPSAVGNITMDVSAPPRHSSLSLSLSGHSGESSAADYQECGISPRFQKGEPPPWYPTQPRDCIFSSQGQCNDALQGEEKGAQ</sequence>
<evidence type="ECO:0000256" key="5">
    <source>
        <dbReference type="SAM" id="MobiDB-lite"/>
    </source>
</evidence>
<evidence type="ECO:0000256" key="4">
    <source>
        <dbReference type="PROSITE-ProRule" id="PRU00024"/>
    </source>
</evidence>
<dbReference type="InterPro" id="IPR049808">
    <property type="entry name" value="CONSTANS-like_Bbox1"/>
</dbReference>
<protein>
    <recommendedName>
        <fullName evidence="6">B box-type domain-containing protein</fullName>
    </recommendedName>
</protein>
<dbReference type="AlphaFoldDB" id="A0AA38FYS0"/>
<reference evidence="7 8" key="1">
    <citation type="journal article" date="2021" name="Nat. Plants">
        <title>The Taxus genome provides insights into paclitaxel biosynthesis.</title>
        <authorList>
            <person name="Xiong X."/>
            <person name="Gou J."/>
            <person name="Liao Q."/>
            <person name="Li Y."/>
            <person name="Zhou Q."/>
            <person name="Bi G."/>
            <person name="Li C."/>
            <person name="Du R."/>
            <person name="Wang X."/>
            <person name="Sun T."/>
            <person name="Guo L."/>
            <person name="Liang H."/>
            <person name="Lu P."/>
            <person name="Wu Y."/>
            <person name="Zhang Z."/>
            <person name="Ro D.K."/>
            <person name="Shang Y."/>
            <person name="Huang S."/>
            <person name="Yan J."/>
        </authorList>
    </citation>
    <scope>NUCLEOTIDE SEQUENCE [LARGE SCALE GENOMIC DNA]</scope>
    <source>
        <strain evidence="7">Ta-2019</strain>
    </source>
</reference>
<dbReference type="PANTHER" id="PTHR31717">
    <property type="entry name" value="ZINC FINGER PROTEIN CONSTANS-LIKE 10"/>
    <property type="match status" value="1"/>
</dbReference>
<evidence type="ECO:0000313" key="8">
    <source>
        <dbReference type="Proteomes" id="UP000824469"/>
    </source>
</evidence>
<keyword evidence="1" id="KW-0479">Metal-binding</keyword>
<keyword evidence="8" id="KW-1185">Reference proteome</keyword>
<evidence type="ECO:0000256" key="2">
    <source>
        <dbReference type="ARBA" id="ARBA00022771"/>
    </source>
</evidence>
<proteinExistence type="predicted"/>
<dbReference type="CDD" id="cd19821">
    <property type="entry name" value="Bbox1_BBX-like"/>
    <property type="match status" value="2"/>
</dbReference>